<name>A0A6N2U1Q9_9FIRM</name>
<dbReference type="SUPFAM" id="SSF55031">
    <property type="entry name" value="Bacterial exopeptidase dimerisation domain"/>
    <property type="match status" value="1"/>
</dbReference>
<reference evidence="3" key="1">
    <citation type="submission" date="2019-11" db="EMBL/GenBank/DDBJ databases">
        <authorList>
            <person name="Feng L."/>
        </authorList>
    </citation>
    <scope>NUCLEOTIDE SEQUENCE</scope>
    <source>
        <strain evidence="3">BgluceraseaLFYP119</strain>
    </source>
</reference>
<evidence type="ECO:0000256" key="1">
    <source>
        <dbReference type="PIRSR" id="PIRSR005962-1"/>
    </source>
</evidence>
<evidence type="ECO:0000259" key="2">
    <source>
        <dbReference type="Pfam" id="PF07687"/>
    </source>
</evidence>
<dbReference type="GO" id="GO:0046872">
    <property type="term" value="F:metal ion binding"/>
    <property type="evidence" value="ECO:0007669"/>
    <property type="project" value="UniProtKB-KW"/>
</dbReference>
<protein>
    <submittedName>
        <fullName evidence="3">Putative hydrolase YxeP</fullName>
        <ecNumber evidence="3">3.-.-.-</ecNumber>
    </submittedName>
</protein>
<dbReference type="SUPFAM" id="SSF53187">
    <property type="entry name" value="Zn-dependent exopeptidases"/>
    <property type="match status" value="1"/>
</dbReference>
<dbReference type="InterPro" id="IPR002933">
    <property type="entry name" value="Peptidase_M20"/>
</dbReference>
<dbReference type="Pfam" id="PF01546">
    <property type="entry name" value="Peptidase_M20"/>
    <property type="match status" value="1"/>
</dbReference>
<dbReference type="Pfam" id="PF07687">
    <property type="entry name" value="M20_dimer"/>
    <property type="match status" value="1"/>
</dbReference>
<dbReference type="PANTHER" id="PTHR11014">
    <property type="entry name" value="PEPTIDASE M20 FAMILY MEMBER"/>
    <property type="match status" value="1"/>
</dbReference>
<keyword evidence="1" id="KW-0479">Metal-binding</keyword>
<dbReference type="EMBL" id="CACRST010000017">
    <property type="protein sequence ID" value="VYT11289.1"/>
    <property type="molecule type" value="Genomic_DNA"/>
</dbReference>
<proteinExistence type="predicted"/>
<dbReference type="GO" id="GO:0016787">
    <property type="term" value="F:hydrolase activity"/>
    <property type="evidence" value="ECO:0007669"/>
    <property type="project" value="UniProtKB-KW"/>
</dbReference>
<dbReference type="EC" id="3.-.-.-" evidence="3"/>
<feature type="binding site" evidence="1">
    <location>
        <position position="99"/>
    </location>
    <ligand>
        <name>Mn(2+)</name>
        <dbReference type="ChEBI" id="CHEBI:29035"/>
        <label>2</label>
    </ligand>
</feature>
<feature type="binding site" evidence="1">
    <location>
        <position position="359"/>
    </location>
    <ligand>
        <name>Mn(2+)</name>
        <dbReference type="ChEBI" id="CHEBI:29035"/>
        <label>2</label>
    </ligand>
</feature>
<dbReference type="PIRSF" id="PIRSF005962">
    <property type="entry name" value="Pept_M20D_amidohydro"/>
    <property type="match status" value="1"/>
</dbReference>
<dbReference type="InterPro" id="IPR036264">
    <property type="entry name" value="Bact_exopeptidase_dim_dom"/>
</dbReference>
<feature type="binding site" evidence="1">
    <location>
        <position position="161"/>
    </location>
    <ligand>
        <name>Mn(2+)</name>
        <dbReference type="ChEBI" id="CHEBI:29035"/>
        <label>2</label>
    </ligand>
</feature>
<feature type="binding site" evidence="1">
    <location>
        <position position="135"/>
    </location>
    <ligand>
        <name>Mn(2+)</name>
        <dbReference type="ChEBI" id="CHEBI:29035"/>
        <label>2</label>
    </ligand>
</feature>
<feature type="domain" description="Peptidase M20 dimerisation" evidence="2">
    <location>
        <begin position="181"/>
        <end position="279"/>
    </location>
</feature>
<dbReference type="Gene3D" id="3.30.70.360">
    <property type="match status" value="1"/>
</dbReference>
<comment type="cofactor">
    <cofactor evidence="1">
        <name>Mn(2+)</name>
        <dbReference type="ChEBI" id="CHEBI:29035"/>
    </cofactor>
    <text evidence="1">The Mn(2+) ion enhances activity.</text>
</comment>
<evidence type="ECO:0000313" key="3">
    <source>
        <dbReference type="EMBL" id="VYT11289.1"/>
    </source>
</evidence>
<accession>A0A6N2U1Q9</accession>
<gene>
    <name evidence="3" type="primary">yxeP</name>
    <name evidence="3" type="ORF">BGLFYP119_01852</name>
</gene>
<sequence>MNNNFENYQEELLRHRQYFHMHPELGLEEKETAAYIRKRLEELGFEIIPVAPTGMIAELPKLKKRKKTVVLRAEMDGLPIEEKTGLPYASVNPGCMHACGHDAILAVALTFCKILADEQETFPVNVRILFEPAEEIGEGARRMLDAGALGNPAADAFLMFHFAVDMPFGMAVHEGQASAMIAGIQIKIKGKASHWSEADKGIDSIYAGARAVQEIHDLNHSYKGDAPCLVGIGTAHGGEYANIIADSMVLTGNIRACREEDFYGLYHELQKRLKKTEKETGAQITLSFLKEPVLAFANDPEFTRLAEETGKAVFGDRFFLEGEDELFLAGDNAYRYFQKTRGIFLVFLAQKPGNPYPLHHPRMELDQRIFSYSLETVCRMIKRIGESVLQAD</sequence>
<dbReference type="AlphaFoldDB" id="A0A6N2U1Q9"/>
<keyword evidence="1" id="KW-0464">Manganese</keyword>
<dbReference type="Gene3D" id="3.40.630.10">
    <property type="entry name" value="Zn peptidases"/>
    <property type="match status" value="1"/>
</dbReference>
<keyword evidence="3" id="KW-0378">Hydrolase</keyword>
<dbReference type="NCBIfam" id="TIGR01891">
    <property type="entry name" value="amidohydrolases"/>
    <property type="match status" value="1"/>
</dbReference>
<organism evidence="3">
    <name type="scientific">Blautia glucerasea</name>
    <dbReference type="NCBI Taxonomy" id="536633"/>
    <lineage>
        <taxon>Bacteria</taxon>
        <taxon>Bacillati</taxon>
        <taxon>Bacillota</taxon>
        <taxon>Clostridia</taxon>
        <taxon>Lachnospirales</taxon>
        <taxon>Lachnospiraceae</taxon>
        <taxon>Blautia</taxon>
    </lineage>
</organism>
<dbReference type="InterPro" id="IPR017439">
    <property type="entry name" value="Amidohydrolase"/>
</dbReference>
<dbReference type="PANTHER" id="PTHR11014:SF63">
    <property type="entry name" value="METALLOPEPTIDASE, PUTATIVE (AFU_ORTHOLOGUE AFUA_6G09600)-RELATED"/>
    <property type="match status" value="1"/>
</dbReference>
<dbReference type="RefSeq" id="WP_156354206.1">
    <property type="nucleotide sequence ID" value="NZ_CACRST010000017.1"/>
</dbReference>
<dbReference type="CDD" id="cd03886">
    <property type="entry name" value="M20_Acy1"/>
    <property type="match status" value="1"/>
</dbReference>
<feature type="binding site" evidence="1">
    <location>
        <position position="101"/>
    </location>
    <ligand>
        <name>Mn(2+)</name>
        <dbReference type="ChEBI" id="CHEBI:29035"/>
        <label>2</label>
    </ligand>
</feature>
<dbReference type="InterPro" id="IPR011650">
    <property type="entry name" value="Peptidase_M20_dimer"/>
</dbReference>